<organism evidence="2 3">
    <name type="scientific">Pedosphaera parvula (strain Ellin514)</name>
    <dbReference type="NCBI Taxonomy" id="320771"/>
    <lineage>
        <taxon>Bacteria</taxon>
        <taxon>Pseudomonadati</taxon>
        <taxon>Verrucomicrobiota</taxon>
        <taxon>Pedosphaerae</taxon>
        <taxon>Pedosphaerales</taxon>
        <taxon>Pedosphaeraceae</taxon>
        <taxon>Pedosphaera</taxon>
    </lineage>
</organism>
<dbReference type="RefSeq" id="WP_007415708.1">
    <property type="nucleotide sequence ID" value="NZ_ABOX02000018.1"/>
</dbReference>
<evidence type="ECO:0000256" key="1">
    <source>
        <dbReference type="SAM" id="Phobius"/>
    </source>
</evidence>
<name>B9XIR5_PEDPL</name>
<dbReference type="STRING" id="320771.Cflav_PD3024"/>
<keyword evidence="1" id="KW-0472">Membrane</keyword>
<keyword evidence="1" id="KW-1133">Transmembrane helix</keyword>
<comment type="caution">
    <text evidence="2">The sequence shown here is derived from an EMBL/GenBank/DDBJ whole genome shotgun (WGS) entry which is preliminary data.</text>
</comment>
<dbReference type="OrthoDB" id="190649at2"/>
<proteinExistence type="predicted"/>
<feature type="transmembrane region" description="Helical" evidence="1">
    <location>
        <begin position="84"/>
        <end position="101"/>
    </location>
</feature>
<keyword evidence="3" id="KW-1185">Reference proteome</keyword>
<sequence length="181" mass="20515" precursor="true">MNREIILRRRIKFLTWFFIFGLVISGATAIPLEWELDILAKILGVGGQTSSQVNSGLAHWILRVREALRDNGARYPFMAYGTDWLAFGHFAIAVAFVGALKDPIRNKWLFNFGMIACVMIIPYAFIMGAVRGIPVYWRLIDCSFGVIGIVPVWYCLRAANEVEKLSQVQPVPALKYFTDRV</sequence>
<accession>B9XIR5</accession>
<protein>
    <submittedName>
        <fullName evidence="2">Uncharacterized protein</fullName>
    </submittedName>
</protein>
<keyword evidence="1" id="KW-0812">Transmembrane</keyword>
<feature type="transmembrane region" description="Helical" evidence="1">
    <location>
        <begin position="108"/>
        <end position="130"/>
    </location>
</feature>
<feature type="transmembrane region" description="Helical" evidence="1">
    <location>
        <begin position="136"/>
        <end position="156"/>
    </location>
</feature>
<reference evidence="2 3" key="1">
    <citation type="journal article" date="2011" name="J. Bacteriol.">
        <title>Genome sequence of 'Pedosphaera parvula' Ellin514, an aerobic Verrucomicrobial isolate from pasture soil.</title>
        <authorList>
            <person name="Kant R."/>
            <person name="van Passel M.W."/>
            <person name="Sangwan P."/>
            <person name="Palva A."/>
            <person name="Lucas S."/>
            <person name="Copeland A."/>
            <person name="Lapidus A."/>
            <person name="Glavina Del Rio T."/>
            <person name="Dalin E."/>
            <person name="Tice H."/>
            <person name="Bruce D."/>
            <person name="Goodwin L."/>
            <person name="Pitluck S."/>
            <person name="Chertkov O."/>
            <person name="Larimer F.W."/>
            <person name="Land M.L."/>
            <person name="Hauser L."/>
            <person name="Brettin T.S."/>
            <person name="Detter J.C."/>
            <person name="Han S."/>
            <person name="de Vos W.M."/>
            <person name="Janssen P.H."/>
            <person name="Smidt H."/>
        </authorList>
    </citation>
    <scope>NUCLEOTIDE SEQUENCE [LARGE SCALE GENOMIC DNA]</scope>
    <source>
        <strain evidence="2 3">Ellin514</strain>
    </source>
</reference>
<evidence type="ECO:0000313" key="3">
    <source>
        <dbReference type="Proteomes" id="UP000003688"/>
    </source>
</evidence>
<dbReference type="EMBL" id="ABOX02000018">
    <property type="protein sequence ID" value="EEF60328.1"/>
    <property type="molecule type" value="Genomic_DNA"/>
</dbReference>
<gene>
    <name evidence="2" type="ORF">Cflav_PD3024</name>
</gene>
<dbReference type="AlphaFoldDB" id="B9XIR5"/>
<evidence type="ECO:0000313" key="2">
    <source>
        <dbReference type="EMBL" id="EEF60328.1"/>
    </source>
</evidence>
<dbReference type="Proteomes" id="UP000003688">
    <property type="component" value="Unassembled WGS sequence"/>
</dbReference>